<name>A0A1S2W072_BIFLN</name>
<dbReference type="GO" id="GO:0008800">
    <property type="term" value="F:beta-lactamase activity"/>
    <property type="evidence" value="ECO:0007669"/>
    <property type="project" value="InterPro"/>
</dbReference>
<feature type="domain" description="Beta-lactamase class A catalytic" evidence="1">
    <location>
        <begin position="5"/>
        <end position="112"/>
    </location>
</feature>
<protein>
    <recommendedName>
        <fullName evidence="1">Beta-lactamase class A catalytic domain-containing protein</fullName>
    </recommendedName>
</protein>
<dbReference type="EMBL" id="MOAE01000021">
    <property type="protein sequence ID" value="OIN64279.1"/>
    <property type="molecule type" value="Genomic_DNA"/>
</dbReference>
<dbReference type="GO" id="GO:0030655">
    <property type="term" value="P:beta-lactam antibiotic catabolic process"/>
    <property type="evidence" value="ECO:0007669"/>
    <property type="project" value="InterPro"/>
</dbReference>
<dbReference type="RefSeq" id="WP_071474620.1">
    <property type="nucleotide sequence ID" value="NZ_MOAE01000021.1"/>
</dbReference>
<proteinExistence type="predicted"/>
<sequence>MAAAAVGGWSGVNSWASSHGYKGTSFNRDFGDVAASNAGYENYGSSRDAARMLAAVDAKGGASLMNVDIASEGVTIPSDMIVHAHRGQGIQDTWNYFAIVEANGHKAVVAVVTQYQGQSVAADLMSRVLASVDKTLGQ</sequence>
<reference evidence="2 3" key="1">
    <citation type="journal article" date="2016" name="BMC Microbiol.">
        <title>Fucosyllactose and L-fucose utilization of infant Bifidobacterium longum and Bifidobacterium kashiwanohense.</title>
        <authorList>
            <person name="Bunesova V."/>
            <person name="Lacroix C."/>
            <person name="Schwab C."/>
        </authorList>
    </citation>
    <scope>NUCLEOTIDE SEQUENCE [LARGE SCALE GENOMIC DNA]</scope>
    <source>
        <strain evidence="2 3">BSM11-5</strain>
    </source>
</reference>
<evidence type="ECO:0000313" key="2">
    <source>
        <dbReference type="EMBL" id="OIN64279.1"/>
    </source>
</evidence>
<evidence type="ECO:0000259" key="1">
    <source>
        <dbReference type="Pfam" id="PF13354"/>
    </source>
</evidence>
<dbReference type="InterPro" id="IPR045155">
    <property type="entry name" value="Beta-lactam_cat"/>
</dbReference>
<dbReference type="InterPro" id="IPR012338">
    <property type="entry name" value="Beta-lactam/transpept-like"/>
</dbReference>
<dbReference type="Gene3D" id="3.40.710.10">
    <property type="entry name" value="DD-peptidase/beta-lactamase superfamily"/>
    <property type="match status" value="1"/>
</dbReference>
<dbReference type="Proteomes" id="UP000181801">
    <property type="component" value="Unassembled WGS sequence"/>
</dbReference>
<gene>
    <name evidence="2" type="ORF">BFS26_03725</name>
</gene>
<dbReference type="AlphaFoldDB" id="A0A1S2W072"/>
<organism evidence="2 3">
    <name type="scientific">Bifidobacterium longum subsp. suis</name>
    <dbReference type="NCBI Taxonomy" id="1695"/>
    <lineage>
        <taxon>Bacteria</taxon>
        <taxon>Bacillati</taxon>
        <taxon>Actinomycetota</taxon>
        <taxon>Actinomycetes</taxon>
        <taxon>Bifidobacteriales</taxon>
        <taxon>Bifidobacteriaceae</taxon>
        <taxon>Bifidobacterium</taxon>
    </lineage>
</organism>
<accession>A0A1S2W072</accession>
<dbReference type="Pfam" id="PF13354">
    <property type="entry name" value="Beta-lactamase2"/>
    <property type="match status" value="1"/>
</dbReference>
<comment type="caution">
    <text evidence="2">The sequence shown here is derived from an EMBL/GenBank/DDBJ whole genome shotgun (WGS) entry which is preliminary data.</text>
</comment>
<dbReference type="SUPFAM" id="SSF56601">
    <property type="entry name" value="beta-lactamase/transpeptidase-like"/>
    <property type="match status" value="1"/>
</dbReference>
<evidence type="ECO:0000313" key="3">
    <source>
        <dbReference type="Proteomes" id="UP000181801"/>
    </source>
</evidence>